<proteinExistence type="predicted"/>
<dbReference type="EMBL" id="BPQH01000014">
    <property type="protein sequence ID" value="GJD51552.1"/>
    <property type="molecule type" value="Genomic_DNA"/>
</dbReference>
<accession>A0ABQ4R1J1</accession>
<keyword evidence="3" id="KW-1185">Reference proteome</keyword>
<keyword evidence="1" id="KW-0812">Transmembrane</keyword>
<evidence type="ECO:0000313" key="3">
    <source>
        <dbReference type="Proteomes" id="UP001055167"/>
    </source>
</evidence>
<evidence type="ECO:0000256" key="1">
    <source>
        <dbReference type="SAM" id="Phobius"/>
    </source>
</evidence>
<comment type="caution">
    <text evidence="2">The sequence shown here is derived from an EMBL/GenBank/DDBJ whole genome shotgun (WGS) entry which is preliminary data.</text>
</comment>
<organism evidence="2 3">
    <name type="scientific">Methylobacterium crusticola</name>
    <dbReference type="NCBI Taxonomy" id="1697972"/>
    <lineage>
        <taxon>Bacteria</taxon>
        <taxon>Pseudomonadati</taxon>
        <taxon>Pseudomonadota</taxon>
        <taxon>Alphaproteobacteria</taxon>
        <taxon>Hyphomicrobiales</taxon>
        <taxon>Methylobacteriaceae</taxon>
        <taxon>Methylobacterium</taxon>
    </lineage>
</organism>
<dbReference type="Proteomes" id="UP001055167">
    <property type="component" value="Unassembled WGS sequence"/>
</dbReference>
<gene>
    <name evidence="2" type="ORF">OPKNFCMD_4307</name>
</gene>
<sequence>MANTNLFLHVAGSLVFVVLAGRGIGWMLDAWVRLAPAGMDDDGAAAE</sequence>
<keyword evidence="1" id="KW-0472">Membrane</keyword>
<keyword evidence="1" id="KW-1133">Transmembrane helix</keyword>
<feature type="transmembrane region" description="Helical" evidence="1">
    <location>
        <begin position="6"/>
        <end position="24"/>
    </location>
</feature>
<protein>
    <submittedName>
        <fullName evidence="2">Uncharacterized protein</fullName>
    </submittedName>
</protein>
<reference evidence="2" key="2">
    <citation type="submission" date="2021-08" db="EMBL/GenBank/DDBJ databases">
        <authorList>
            <person name="Tani A."/>
            <person name="Ola A."/>
            <person name="Ogura Y."/>
            <person name="Katsura K."/>
            <person name="Hayashi T."/>
        </authorList>
    </citation>
    <scope>NUCLEOTIDE SEQUENCE</scope>
    <source>
        <strain evidence="2">KCTC 52305</strain>
    </source>
</reference>
<dbReference type="RefSeq" id="WP_203236306.1">
    <property type="nucleotide sequence ID" value="NZ_BPQH01000014.1"/>
</dbReference>
<evidence type="ECO:0000313" key="2">
    <source>
        <dbReference type="EMBL" id="GJD51552.1"/>
    </source>
</evidence>
<reference evidence="2" key="1">
    <citation type="journal article" date="2021" name="Front. Microbiol.">
        <title>Comprehensive Comparative Genomics and Phenotyping of Methylobacterium Species.</title>
        <authorList>
            <person name="Alessa O."/>
            <person name="Ogura Y."/>
            <person name="Fujitani Y."/>
            <person name="Takami H."/>
            <person name="Hayashi T."/>
            <person name="Sahin N."/>
            <person name="Tani A."/>
        </authorList>
    </citation>
    <scope>NUCLEOTIDE SEQUENCE</scope>
    <source>
        <strain evidence="2">KCTC 52305</strain>
    </source>
</reference>
<name>A0ABQ4R1J1_9HYPH</name>